<dbReference type="InterPro" id="IPR051165">
    <property type="entry name" value="Multifunctional_ANK_Repeat"/>
</dbReference>
<evidence type="ECO:0000313" key="5">
    <source>
        <dbReference type="Proteomes" id="UP000683360"/>
    </source>
</evidence>
<comment type="caution">
    <text evidence="4">The sequence shown here is derived from an EMBL/GenBank/DDBJ whole genome shotgun (WGS) entry which is preliminary data.</text>
</comment>
<gene>
    <name evidence="4" type="ORF">MEDL_5566</name>
</gene>
<evidence type="ECO:0000256" key="3">
    <source>
        <dbReference type="PROSITE-ProRule" id="PRU00023"/>
    </source>
</evidence>
<dbReference type="SUPFAM" id="SSF48403">
    <property type="entry name" value="Ankyrin repeat"/>
    <property type="match status" value="1"/>
</dbReference>
<dbReference type="InterPro" id="IPR002110">
    <property type="entry name" value="Ankyrin_rpt"/>
</dbReference>
<dbReference type="InterPro" id="IPR036770">
    <property type="entry name" value="Ankyrin_rpt-contain_sf"/>
</dbReference>
<keyword evidence="1" id="KW-0677">Repeat</keyword>
<dbReference type="SMART" id="SM00248">
    <property type="entry name" value="ANK"/>
    <property type="match status" value="5"/>
</dbReference>
<keyword evidence="5" id="KW-1185">Reference proteome</keyword>
<proteinExistence type="predicted"/>
<evidence type="ECO:0000256" key="1">
    <source>
        <dbReference type="ARBA" id="ARBA00022737"/>
    </source>
</evidence>
<keyword evidence="2 3" id="KW-0040">ANK repeat</keyword>
<name>A0A8S3Q4Q7_MYTED</name>
<evidence type="ECO:0000256" key="2">
    <source>
        <dbReference type="ARBA" id="ARBA00023043"/>
    </source>
</evidence>
<dbReference type="PROSITE" id="PS50088">
    <property type="entry name" value="ANK_REPEAT"/>
    <property type="match status" value="1"/>
</dbReference>
<feature type="repeat" description="ANK" evidence="3">
    <location>
        <begin position="156"/>
        <end position="184"/>
    </location>
</feature>
<reference evidence="4" key="1">
    <citation type="submission" date="2021-03" db="EMBL/GenBank/DDBJ databases">
        <authorList>
            <person name="Bekaert M."/>
        </authorList>
    </citation>
    <scope>NUCLEOTIDE SEQUENCE</scope>
</reference>
<sequence>MVEQLVDNAYPKTFIDAKLNGKSSIDLASDKDVQLDIWELLLKHADEKTLAGENSVLESFEQLLQAPCFLHSHAHVPTSETHVCQIKKVRHWLLLTKERTEKSVIKLRLHFLCELCRIIPSISTVNASADDVEDLAVELIKDYKVNLDSNATIYCPLHWAVTTSNVPLLNLFLEHGANIDCLDRFFNGSPLHLICDIKGQPRILEIVEILVDGGASLTIERNQRGYTALHSIIINLNPVELDIFLKKYSEKIKSSSQSMPFPFIHGLIVHPVASIKQNSMLEKDALKIRRDDQNDIIQKLIVVEKHKIDINTKDINGMTILHFSCWLRYTDVVKHILAKSKLPLLLKDKFDNRICKFSTQHGIQMAQQDTDKRNWTSKILKRLIKIFDQEDSVNIYCFPAMSVPLIFMAGNDDFGCNQYVRVLNQCLKLLKEQVDETNKRAFKDCLP</sequence>
<accession>A0A8S3Q4Q7</accession>
<dbReference type="Proteomes" id="UP000683360">
    <property type="component" value="Unassembled WGS sequence"/>
</dbReference>
<dbReference type="PROSITE" id="PS50297">
    <property type="entry name" value="ANK_REP_REGION"/>
    <property type="match status" value="1"/>
</dbReference>
<organism evidence="4 5">
    <name type="scientific">Mytilus edulis</name>
    <name type="common">Blue mussel</name>
    <dbReference type="NCBI Taxonomy" id="6550"/>
    <lineage>
        <taxon>Eukaryota</taxon>
        <taxon>Metazoa</taxon>
        <taxon>Spiralia</taxon>
        <taxon>Lophotrochozoa</taxon>
        <taxon>Mollusca</taxon>
        <taxon>Bivalvia</taxon>
        <taxon>Autobranchia</taxon>
        <taxon>Pteriomorphia</taxon>
        <taxon>Mytilida</taxon>
        <taxon>Mytiloidea</taxon>
        <taxon>Mytilidae</taxon>
        <taxon>Mytilinae</taxon>
        <taxon>Mytilus</taxon>
    </lineage>
</organism>
<dbReference type="PANTHER" id="PTHR24123">
    <property type="entry name" value="ANKYRIN REPEAT-CONTAINING"/>
    <property type="match status" value="1"/>
</dbReference>
<dbReference type="Pfam" id="PF12796">
    <property type="entry name" value="Ank_2"/>
    <property type="match status" value="1"/>
</dbReference>
<dbReference type="Gene3D" id="1.25.40.20">
    <property type="entry name" value="Ankyrin repeat-containing domain"/>
    <property type="match status" value="1"/>
</dbReference>
<protein>
    <submittedName>
        <fullName evidence="4">Uncharacterized protein</fullName>
    </submittedName>
</protein>
<dbReference type="OrthoDB" id="9995210at2759"/>
<dbReference type="PANTHER" id="PTHR24123:SF33">
    <property type="entry name" value="PROTEIN HOS4"/>
    <property type="match status" value="1"/>
</dbReference>
<evidence type="ECO:0000313" key="4">
    <source>
        <dbReference type="EMBL" id="CAG2190299.1"/>
    </source>
</evidence>
<dbReference type="AlphaFoldDB" id="A0A8S3Q4Q7"/>
<dbReference type="EMBL" id="CAJPWZ010000321">
    <property type="protein sequence ID" value="CAG2190299.1"/>
    <property type="molecule type" value="Genomic_DNA"/>
</dbReference>